<evidence type="ECO:0000259" key="1">
    <source>
        <dbReference type="Pfam" id="PF20231"/>
    </source>
</evidence>
<reference evidence="2 3" key="1">
    <citation type="submission" date="2014-04" db="EMBL/GenBank/DDBJ databases">
        <authorList>
            <consortium name="DOE Joint Genome Institute"/>
            <person name="Kuo A."/>
            <person name="Kohler A."/>
            <person name="Costa M.D."/>
            <person name="Nagy L.G."/>
            <person name="Floudas D."/>
            <person name="Copeland A."/>
            <person name="Barry K.W."/>
            <person name="Cichocki N."/>
            <person name="Veneault-Fourrey C."/>
            <person name="LaButti K."/>
            <person name="Lindquist E.A."/>
            <person name="Lipzen A."/>
            <person name="Lundell T."/>
            <person name="Morin E."/>
            <person name="Murat C."/>
            <person name="Sun H."/>
            <person name="Tunlid A."/>
            <person name="Henrissat B."/>
            <person name="Grigoriev I.V."/>
            <person name="Hibbett D.S."/>
            <person name="Martin F."/>
            <person name="Nordberg H.P."/>
            <person name="Cantor M.N."/>
            <person name="Hua S.X."/>
        </authorList>
    </citation>
    <scope>NUCLEOTIDE SEQUENCE [LARGE SCALE GENOMIC DNA]</scope>
    <source>
        <strain evidence="2 3">Marx 270</strain>
    </source>
</reference>
<dbReference type="Pfam" id="PF20231">
    <property type="entry name" value="DUF6589"/>
    <property type="match status" value="1"/>
</dbReference>
<name>A0A0C3NCN5_PISTI</name>
<evidence type="ECO:0000313" key="2">
    <source>
        <dbReference type="EMBL" id="KIN93625.1"/>
    </source>
</evidence>
<dbReference type="HOGENOM" id="CLU_009487_1_1_1"/>
<feature type="domain" description="DUF6589" evidence="1">
    <location>
        <begin position="1"/>
        <end position="222"/>
    </location>
</feature>
<dbReference type="EMBL" id="KN832150">
    <property type="protein sequence ID" value="KIN93625.1"/>
    <property type="molecule type" value="Genomic_DNA"/>
</dbReference>
<reference evidence="3" key="2">
    <citation type="submission" date="2015-01" db="EMBL/GenBank/DDBJ databases">
        <title>Evolutionary Origins and Diversification of the Mycorrhizal Mutualists.</title>
        <authorList>
            <consortium name="DOE Joint Genome Institute"/>
            <consortium name="Mycorrhizal Genomics Consortium"/>
            <person name="Kohler A."/>
            <person name="Kuo A."/>
            <person name="Nagy L.G."/>
            <person name="Floudas D."/>
            <person name="Copeland A."/>
            <person name="Barry K.W."/>
            <person name="Cichocki N."/>
            <person name="Veneault-Fourrey C."/>
            <person name="LaButti K."/>
            <person name="Lindquist E.A."/>
            <person name="Lipzen A."/>
            <person name="Lundell T."/>
            <person name="Morin E."/>
            <person name="Murat C."/>
            <person name="Riley R."/>
            <person name="Ohm R."/>
            <person name="Sun H."/>
            <person name="Tunlid A."/>
            <person name="Henrissat B."/>
            <person name="Grigoriev I.V."/>
            <person name="Hibbett D.S."/>
            <person name="Martin F."/>
        </authorList>
    </citation>
    <scope>NUCLEOTIDE SEQUENCE [LARGE SCALE GENOMIC DNA]</scope>
    <source>
        <strain evidence="3">Marx 270</strain>
    </source>
</reference>
<sequence length="242" mass="28123">MACADALWHCFIYPSAARDDETSLMRDVVQLRPKETGIYTTKPGFRRIHQLVSHAGICRHLDCWRVLASQKNGFDNLEDFARSKPTLEDLEALAKEIIRTYVATGQFRRMRRKQDMEHDSQFENALLLNKYFLLYEELSYAMNSGNIGRVEASIVSWIPILKAVGKHKYATQMTNFLYNVHFVYPSGLRHAIRYHILVNPTGRPMKWRAVDWCVELNNLFTKYDLLLGFAGEEQREGLEPFS</sequence>
<gene>
    <name evidence="2" type="ORF">M404DRAFT_35937</name>
</gene>
<dbReference type="InParanoid" id="A0A0C3NCN5"/>
<dbReference type="InterPro" id="IPR046496">
    <property type="entry name" value="DUF6589"/>
</dbReference>
<protein>
    <recommendedName>
        <fullName evidence="1">DUF6589 domain-containing protein</fullName>
    </recommendedName>
</protein>
<dbReference type="STRING" id="870435.A0A0C3NCN5"/>
<evidence type="ECO:0000313" key="3">
    <source>
        <dbReference type="Proteomes" id="UP000054217"/>
    </source>
</evidence>
<dbReference type="AlphaFoldDB" id="A0A0C3NCN5"/>
<dbReference type="OrthoDB" id="4743193at2759"/>
<proteinExistence type="predicted"/>
<keyword evidence="3" id="KW-1185">Reference proteome</keyword>
<dbReference type="Proteomes" id="UP000054217">
    <property type="component" value="Unassembled WGS sequence"/>
</dbReference>
<accession>A0A0C3NCN5</accession>
<organism evidence="2 3">
    <name type="scientific">Pisolithus tinctorius Marx 270</name>
    <dbReference type="NCBI Taxonomy" id="870435"/>
    <lineage>
        <taxon>Eukaryota</taxon>
        <taxon>Fungi</taxon>
        <taxon>Dikarya</taxon>
        <taxon>Basidiomycota</taxon>
        <taxon>Agaricomycotina</taxon>
        <taxon>Agaricomycetes</taxon>
        <taxon>Agaricomycetidae</taxon>
        <taxon>Boletales</taxon>
        <taxon>Sclerodermatineae</taxon>
        <taxon>Pisolithaceae</taxon>
        <taxon>Pisolithus</taxon>
    </lineage>
</organism>